<dbReference type="PANTHER" id="PTHR35562">
    <property type="entry name" value="DNA ENDONUCLEASE SMRA-RELATED"/>
    <property type="match status" value="1"/>
</dbReference>
<evidence type="ECO:0000313" key="3">
    <source>
        <dbReference type="EMBL" id="HFK97232.1"/>
    </source>
</evidence>
<protein>
    <recommendedName>
        <fullName evidence="2">Smr domain-containing protein</fullName>
    </recommendedName>
</protein>
<proteinExistence type="predicted"/>
<keyword evidence="1" id="KW-0812">Transmembrane</keyword>
<dbReference type="InterPro" id="IPR002625">
    <property type="entry name" value="Smr_dom"/>
</dbReference>
<name>A0A831ZY71_9BACT</name>
<evidence type="ECO:0000259" key="2">
    <source>
        <dbReference type="PROSITE" id="PS50828"/>
    </source>
</evidence>
<keyword evidence="1" id="KW-0472">Membrane</keyword>
<dbReference type="Pfam" id="PF01713">
    <property type="entry name" value="Smr"/>
    <property type="match status" value="1"/>
</dbReference>
<accession>A0A831ZY71</accession>
<dbReference type="SUPFAM" id="SSF160443">
    <property type="entry name" value="SMR domain-like"/>
    <property type="match status" value="1"/>
</dbReference>
<organism evidence="3">
    <name type="scientific">Desulfacinum infernum</name>
    <dbReference type="NCBI Taxonomy" id="35837"/>
    <lineage>
        <taxon>Bacteria</taxon>
        <taxon>Pseudomonadati</taxon>
        <taxon>Thermodesulfobacteriota</taxon>
        <taxon>Syntrophobacteria</taxon>
        <taxon>Syntrophobacterales</taxon>
        <taxon>Syntrophobacteraceae</taxon>
        <taxon>Desulfacinum</taxon>
    </lineage>
</organism>
<dbReference type="EMBL" id="DSTK01000023">
    <property type="protein sequence ID" value="HFK97232.1"/>
    <property type="molecule type" value="Genomic_DNA"/>
</dbReference>
<feature type="domain" description="Smr" evidence="2">
    <location>
        <begin position="1"/>
        <end position="76"/>
    </location>
</feature>
<sequence length="125" mass="13724">MDLHTYDPRELEPLLDDYLREAHAMGYETVRLIHGKGTGVLRSRVRLFLARHPLVRAAHDAPPALGSWGATVVHLASAQEAPRPKETADGKEGARGRGPLLHWKPLMIGLGIGMAVGAALLWLRR</sequence>
<keyword evidence="1" id="KW-1133">Transmembrane helix</keyword>
<reference evidence="3" key="1">
    <citation type="journal article" date="2020" name="mSystems">
        <title>Genome- and Community-Level Interaction Insights into Carbon Utilization and Element Cycling Functions of Hydrothermarchaeota in Hydrothermal Sediment.</title>
        <authorList>
            <person name="Zhou Z."/>
            <person name="Liu Y."/>
            <person name="Xu W."/>
            <person name="Pan J."/>
            <person name="Luo Z.H."/>
            <person name="Li M."/>
        </authorList>
    </citation>
    <scope>NUCLEOTIDE SEQUENCE [LARGE SCALE GENOMIC DNA]</scope>
    <source>
        <strain evidence="3">SpSt-456</strain>
    </source>
</reference>
<dbReference type="PROSITE" id="PS50828">
    <property type="entry name" value="SMR"/>
    <property type="match status" value="1"/>
</dbReference>
<dbReference type="AlphaFoldDB" id="A0A831ZY71"/>
<gene>
    <name evidence="3" type="ORF">ENS06_07900</name>
</gene>
<feature type="transmembrane region" description="Helical" evidence="1">
    <location>
        <begin position="106"/>
        <end position="123"/>
    </location>
</feature>
<dbReference type="Gene3D" id="3.30.1370.110">
    <property type="match status" value="1"/>
</dbReference>
<dbReference type="InterPro" id="IPR036063">
    <property type="entry name" value="Smr_dom_sf"/>
</dbReference>
<evidence type="ECO:0000256" key="1">
    <source>
        <dbReference type="SAM" id="Phobius"/>
    </source>
</evidence>
<dbReference type="SMART" id="SM00463">
    <property type="entry name" value="SMR"/>
    <property type="match status" value="1"/>
</dbReference>
<dbReference type="PANTHER" id="PTHR35562:SF2">
    <property type="entry name" value="DNA ENDONUCLEASE SMRA-RELATED"/>
    <property type="match status" value="1"/>
</dbReference>
<comment type="caution">
    <text evidence="3">The sequence shown here is derived from an EMBL/GenBank/DDBJ whole genome shotgun (WGS) entry which is preliminary data.</text>
</comment>